<dbReference type="Pfam" id="PF00001">
    <property type="entry name" value="7tm_1"/>
    <property type="match status" value="1"/>
</dbReference>
<keyword evidence="13" id="KW-1185">Reference proteome</keyword>
<dbReference type="SUPFAM" id="SSF81321">
    <property type="entry name" value="Family A G protein-coupled receptor-like"/>
    <property type="match status" value="1"/>
</dbReference>
<dbReference type="Proteomes" id="UP000001593">
    <property type="component" value="Unassembled WGS sequence"/>
</dbReference>
<evidence type="ECO:0000256" key="6">
    <source>
        <dbReference type="ARBA" id="ARBA00023136"/>
    </source>
</evidence>
<evidence type="ECO:0000313" key="12">
    <source>
        <dbReference type="EMBL" id="EDO35748.1"/>
    </source>
</evidence>
<dbReference type="InterPro" id="IPR017452">
    <property type="entry name" value="GPCR_Rhodpsn_7TM"/>
</dbReference>
<evidence type="ECO:0000256" key="8">
    <source>
        <dbReference type="ARBA" id="ARBA00023224"/>
    </source>
</evidence>
<feature type="transmembrane region" description="Helical" evidence="10">
    <location>
        <begin position="197"/>
        <end position="222"/>
    </location>
</feature>
<dbReference type="InterPro" id="IPR000276">
    <property type="entry name" value="GPCR_Rhodpsn"/>
</dbReference>
<feature type="domain" description="G-protein coupled receptors family 1 profile" evidence="11">
    <location>
        <begin position="65"/>
        <end position="230"/>
    </location>
</feature>
<sequence length="230" mass="25472">MARGSSFRALLNQTNGTSPCAIFANDFLKDRESLHEYQAFVRRHPELASFLAAVNLFLPVPTIGGNLLVILIISLARELRVPSNILLVTLAASDTLTGLVSQPAHAVTIIRALTQPYGKLCRTNAKLFIDLCSYFTLTSALTLLCLITIDRYISITRPLRYHTIVTMDRTYTAIKVSLPGCAFLTLSEVFLSPFFPVVVSAIQSIYPLGLCVVMVCLQVHLYRISSMLYQ</sequence>
<keyword evidence="8 9" id="KW-0807">Transducer</keyword>
<keyword evidence="3 9" id="KW-0812">Transmembrane</keyword>
<dbReference type="EMBL" id="DS469689">
    <property type="protein sequence ID" value="EDO35748.1"/>
    <property type="molecule type" value="Genomic_DNA"/>
</dbReference>
<feature type="transmembrane region" description="Helical" evidence="10">
    <location>
        <begin position="170"/>
        <end position="191"/>
    </location>
</feature>
<evidence type="ECO:0000256" key="3">
    <source>
        <dbReference type="ARBA" id="ARBA00022692"/>
    </source>
</evidence>
<keyword evidence="7 9" id="KW-0675">Receptor</keyword>
<feature type="transmembrane region" description="Helical" evidence="10">
    <location>
        <begin position="50"/>
        <end position="73"/>
    </location>
</feature>
<evidence type="ECO:0000256" key="9">
    <source>
        <dbReference type="RuleBase" id="RU000688"/>
    </source>
</evidence>
<dbReference type="PhylomeDB" id="A7SKM0"/>
<dbReference type="GO" id="GO:0004930">
    <property type="term" value="F:G protein-coupled receptor activity"/>
    <property type="evidence" value="ECO:0000318"/>
    <property type="project" value="GO_Central"/>
</dbReference>
<keyword evidence="5 9" id="KW-0297">G-protein coupled receptor</keyword>
<dbReference type="PRINTS" id="PR00237">
    <property type="entry name" value="GPCRRHODOPSN"/>
</dbReference>
<dbReference type="GO" id="GO:0007186">
    <property type="term" value="P:G protein-coupled receptor signaling pathway"/>
    <property type="evidence" value="ECO:0000318"/>
    <property type="project" value="GO_Central"/>
</dbReference>
<dbReference type="PROSITE" id="PS00237">
    <property type="entry name" value="G_PROTEIN_RECEP_F1_1"/>
    <property type="match status" value="1"/>
</dbReference>
<dbReference type="InParanoid" id="A7SKM0"/>
<dbReference type="eggNOG" id="KOG3656">
    <property type="taxonomic scope" value="Eukaryota"/>
</dbReference>
<evidence type="ECO:0000256" key="2">
    <source>
        <dbReference type="ARBA" id="ARBA00022475"/>
    </source>
</evidence>
<reference evidence="12 13" key="1">
    <citation type="journal article" date="2007" name="Science">
        <title>Sea anemone genome reveals ancestral eumetazoan gene repertoire and genomic organization.</title>
        <authorList>
            <person name="Putnam N.H."/>
            <person name="Srivastava M."/>
            <person name="Hellsten U."/>
            <person name="Dirks B."/>
            <person name="Chapman J."/>
            <person name="Salamov A."/>
            <person name="Terry A."/>
            <person name="Shapiro H."/>
            <person name="Lindquist E."/>
            <person name="Kapitonov V.V."/>
            <person name="Jurka J."/>
            <person name="Genikhovich G."/>
            <person name="Grigoriev I.V."/>
            <person name="Lucas S.M."/>
            <person name="Steele R.E."/>
            <person name="Finnerty J.R."/>
            <person name="Technau U."/>
            <person name="Martindale M.Q."/>
            <person name="Rokhsar D.S."/>
        </authorList>
    </citation>
    <scope>NUCLEOTIDE SEQUENCE [LARGE SCALE GENOMIC DNA]</scope>
    <source>
        <strain evidence="13">CH2 X CH6</strain>
    </source>
</reference>
<dbReference type="Gene3D" id="1.20.1070.10">
    <property type="entry name" value="Rhodopsin 7-helix transmembrane proteins"/>
    <property type="match status" value="1"/>
</dbReference>
<evidence type="ECO:0000259" key="11">
    <source>
        <dbReference type="PROSITE" id="PS50262"/>
    </source>
</evidence>
<dbReference type="GO" id="GO:0005886">
    <property type="term" value="C:plasma membrane"/>
    <property type="evidence" value="ECO:0000318"/>
    <property type="project" value="GO_Central"/>
</dbReference>
<dbReference type="HOGENOM" id="CLU_1206036_0_0_1"/>
<accession>A7SKM0</accession>
<evidence type="ECO:0000256" key="4">
    <source>
        <dbReference type="ARBA" id="ARBA00022989"/>
    </source>
</evidence>
<feature type="transmembrane region" description="Helical" evidence="10">
    <location>
        <begin position="127"/>
        <end position="149"/>
    </location>
</feature>
<evidence type="ECO:0000256" key="7">
    <source>
        <dbReference type="ARBA" id="ARBA00023170"/>
    </source>
</evidence>
<dbReference type="InterPro" id="IPR050569">
    <property type="entry name" value="TAAR"/>
</dbReference>
<comment type="similarity">
    <text evidence="9">Belongs to the G-protein coupled receptor 1 family.</text>
</comment>
<dbReference type="PANTHER" id="PTHR24249">
    <property type="entry name" value="HISTAMINE RECEPTOR-RELATED G-PROTEIN COUPLED RECEPTOR"/>
    <property type="match status" value="1"/>
</dbReference>
<evidence type="ECO:0000256" key="5">
    <source>
        <dbReference type="ARBA" id="ARBA00023040"/>
    </source>
</evidence>
<dbReference type="OMA" id="XLTTARA"/>
<dbReference type="AlphaFoldDB" id="A7SKM0"/>
<evidence type="ECO:0000313" key="13">
    <source>
        <dbReference type="Proteomes" id="UP000001593"/>
    </source>
</evidence>
<comment type="subcellular location">
    <subcellularLocation>
        <location evidence="1">Cell membrane</location>
        <topology evidence="1">Multi-pass membrane protein</topology>
    </subcellularLocation>
</comment>
<keyword evidence="2" id="KW-1003">Cell membrane</keyword>
<evidence type="ECO:0000256" key="10">
    <source>
        <dbReference type="SAM" id="Phobius"/>
    </source>
</evidence>
<keyword evidence="6 10" id="KW-0472">Membrane</keyword>
<organism evidence="12 13">
    <name type="scientific">Nematostella vectensis</name>
    <name type="common">Starlet sea anemone</name>
    <dbReference type="NCBI Taxonomy" id="45351"/>
    <lineage>
        <taxon>Eukaryota</taxon>
        <taxon>Metazoa</taxon>
        <taxon>Cnidaria</taxon>
        <taxon>Anthozoa</taxon>
        <taxon>Hexacorallia</taxon>
        <taxon>Actiniaria</taxon>
        <taxon>Edwardsiidae</taxon>
        <taxon>Nematostella</taxon>
    </lineage>
</organism>
<dbReference type="PROSITE" id="PS50262">
    <property type="entry name" value="G_PROTEIN_RECEP_F1_2"/>
    <property type="match status" value="1"/>
</dbReference>
<dbReference type="PANTHER" id="PTHR24249:SF372">
    <property type="entry name" value="G-PROTEIN COUPLED RECEPTORS FAMILY 1 PROFILE DOMAIN-CONTAINING PROTEIN"/>
    <property type="match status" value="1"/>
</dbReference>
<name>A7SKM0_NEMVE</name>
<dbReference type="STRING" id="45351.A7SKM0"/>
<gene>
    <name evidence="12" type="ORF">NEMVEDRAFT_v1g213730</name>
</gene>
<proteinExistence type="inferred from homology"/>
<protein>
    <recommendedName>
        <fullName evidence="11">G-protein coupled receptors family 1 profile domain-containing protein</fullName>
    </recommendedName>
</protein>
<keyword evidence="4 10" id="KW-1133">Transmembrane helix</keyword>
<evidence type="ECO:0000256" key="1">
    <source>
        <dbReference type="ARBA" id="ARBA00004651"/>
    </source>
</evidence>